<keyword evidence="3" id="KW-1185">Reference proteome</keyword>
<dbReference type="Proteomes" id="UP000604046">
    <property type="component" value="Unassembled WGS sequence"/>
</dbReference>
<sequence>MGPFCTSQGPRSTFGFGFTLAQHRRHDVESTSCPASERRRHDPMLPEQRRPPLLIPCMTQRYSSASVERPLGKLRNASASLNGAALHKPGAETAEKYTFGFGLTLAQRRRRNDNCSLSLAPELQLRDHFMGMHGPALGPAEPAPNVNVKVVSLRGGQNLTLASTLRRHDPLFHEQRRPPLRITCMVDCPALSPRREGAWVSW</sequence>
<evidence type="ECO:0000313" key="2">
    <source>
        <dbReference type="EMBL" id="CAE7485711.1"/>
    </source>
</evidence>
<accession>A0A812SLZ0</accession>
<evidence type="ECO:0000313" key="3">
    <source>
        <dbReference type="Proteomes" id="UP000604046"/>
    </source>
</evidence>
<feature type="region of interest" description="Disordered" evidence="1">
    <location>
        <begin position="27"/>
        <end position="50"/>
    </location>
</feature>
<dbReference type="EMBL" id="CAJNDS010002460">
    <property type="protein sequence ID" value="CAE7485711.1"/>
    <property type="molecule type" value="Genomic_DNA"/>
</dbReference>
<comment type="caution">
    <text evidence="2">The sequence shown here is derived from an EMBL/GenBank/DDBJ whole genome shotgun (WGS) entry which is preliminary data.</text>
</comment>
<proteinExistence type="predicted"/>
<feature type="compositionally biased region" description="Basic and acidic residues" evidence="1">
    <location>
        <begin position="36"/>
        <end position="50"/>
    </location>
</feature>
<organism evidence="2 3">
    <name type="scientific">Symbiodinium natans</name>
    <dbReference type="NCBI Taxonomy" id="878477"/>
    <lineage>
        <taxon>Eukaryota</taxon>
        <taxon>Sar</taxon>
        <taxon>Alveolata</taxon>
        <taxon>Dinophyceae</taxon>
        <taxon>Suessiales</taxon>
        <taxon>Symbiodiniaceae</taxon>
        <taxon>Symbiodinium</taxon>
    </lineage>
</organism>
<name>A0A812SLZ0_9DINO</name>
<protein>
    <submittedName>
        <fullName evidence="2">Uncharacterized protein</fullName>
    </submittedName>
</protein>
<evidence type="ECO:0000256" key="1">
    <source>
        <dbReference type="SAM" id="MobiDB-lite"/>
    </source>
</evidence>
<reference evidence="2" key="1">
    <citation type="submission" date="2021-02" db="EMBL/GenBank/DDBJ databases">
        <authorList>
            <person name="Dougan E. K."/>
            <person name="Rhodes N."/>
            <person name="Thang M."/>
            <person name="Chan C."/>
        </authorList>
    </citation>
    <scope>NUCLEOTIDE SEQUENCE</scope>
</reference>
<gene>
    <name evidence="2" type="ORF">SNAT2548_LOCUS27249</name>
</gene>
<dbReference type="AlphaFoldDB" id="A0A812SLZ0"/>